<evidence type="ECO:0000256" key="9">
    <source>
        <dbReference type="ARBA" id="ARBA00033422"/>
    </source>
</evidence>
<evidence type="ECO:0000256" key="8">
    <source>
        <dbReference type="ARBA" id="ARBA00032150"/>
    </source>
</evidence>
<name>A0A097IVV2_9POXV</name>
<dbReference type="GO" id="GO:0044423">
    <property type="term" value="C:virion component"/>
    <property type="evidence" value="ECO:0007669"/>
    <property type="project" value="UniProtKB-KW"/>
</dbReference>
<evidence type="ECO:0000256" key="3">
    <source>
        <dbReference type="ARBA" id="ARBA00019543"/>
    </source>
</evidence>
<evidence type="ECO:0000256" key="5">
    <source>
        <dbReference type="ARBA" id="ARBA00022844"/>
    </source>
</evidence>
<dbReference type="EMBL" id="KM595078">
    <property type="protein sequence ID" value="AIT70706.1"/>
    <property type="molecule type" value="Genomic_DNA"/>
</dbReference>
<gene>
    <name evidence="10" type="primary">91</name>
</gene>
<dbReference type="Proteomes" id="UP000121784">
    <property type="component" value="Segment"/>
</dbReference>
<organism evidence="10 11">
    <name type="scientific">Cotia virus</name>
    <dbReference type="NCBI Taxonomy" id="39444"/>
    <lineage>
        <taxon>Viruses</taxon>
        <taxon>Varidnaviria</taxon>
        <taxon>Bamfordvirae</taxon>
        <taxon>Nucleocytoviricota</taxon>
        <taxon>Pokkesviricetes</taxon>
        <taxon>Chitovirales</taxon>
        <taxon>Poxviridae</taxon>
        <taxon>Chordopoxvirinae</taxon>
        <taxon>Oryzopoxvirus</taxon>
        <taxon>Oryzopoxvirus cotia</taxon>
    </lineage>
</organism>
<keyword evidence="7" id="KW-0804">Transcription</keyword>
<reference evidence="10 11" key="1">
    <citation type="submission" date="2014-09" db="EMBL/GenBank/DDBJ databases">
        <title>Complete Genome Sequence of the Embu Virus Strain SPAn 880.</title>
        <authorList>
            <person name="Ibrahim M.S."/>
            <person name="Antwerpen M.H."/>
            <person name="Georgi E."/>
            <person name="Vette P."/>
            <person name="Zoeller G."/>
            <person name="Meyer H."/>
        </authorList>
    </citation>
    <scope>NUCLEOTIDE SEQUENCE [LARGE SCALE GENOMIC DNA]</scope>
    <source>
        <strain evidence="10">SPAn880</strain>
    </source>
</reference>
<evidence type="ECO:0000256" key="4">
    <source>
        <dbReference type="ARBA" id="ARBA00022472"/>
    </source>
</evidence>
<dbReference type="GO" id="GO:0003700">
    <property type="term" value="F:DNA-binding transcription factor activity"/>
    <property type="evidence" value="ECO:0007669"/>
    <property type="project" value="InterPro"/>
</dbReference>
<protein>
    <recommendedName>
        <fullName evidence="3">RNA polymerase-associated transcription-specificity factor RAP94</fullName>
    </recommendedName>
    <alternativeName>
        <fullName evidence="8">Protein H4</fullName>
    </alternativeName>
    <alternativeName>
        <fullName evidence="9">RPO-associated protein of 94 kDa</fullName>
    </alternativeName>
</protein>
<keyword evidence="6" id="KW-0805">Transcription regulation</keyword>
<keyword evidence="4" id="KW-0806">Transcription termination</keyword>
<evidence type="ECO:0000313" key="10">
    <source>
        <dbReference type="EMBL" id="AIT70706.1"/>
    </source>
</evidence>
<keyword evidence="5" id="KW-0946">Virion</keyword>
<sequence>MESKETILIEIIPKIKAYINDPNTGPKSYSDFIDKNKNIFIINLYNVSSITEEDIRLLYNTIEQNINVDNQTLISIFSYIGYKFEQNIKEDISSLSITEYNNKNDDMTFNLYNLFFNTLDMFIRQRRINVLVNDDISGDININYRSSDLISDFNTDSDPEIREIPFNMKDMITYVSKNIDQLRFSKKYLDFAYLCRHIGIPISRRKLNMRYIYIYKVDGVSIPIVIKDFLDVKYVYLEETGKKYKNTFSDDNNNSLLEWGKIIIPLLTNKYLYSYIFLSNQYLRDLFPILIDDDKVVFRDVIDKQIIEIDEPKSLTYELKIEQPPCEHQIKLIDVLKIDLEYFNKVNNFASEFIYYEDGIAYCKICGINIPIFNLDAADVIKDNIIVSTYNKSIFLSEPYSYFIHSQRFIFNIIMSFDNIMKSQTWIMKYNINRIILNFLIEINSRRQIYEKKFANEIKKGIFFLRLSANLFDTHVSSSELFHQSKVLNLNYIVVLVIILNSSADFILSYMKSKKKQVEESSIKYILSLIIYDFLLKTKICEKGDLDTIILLTDVYTSIMPEELNSHLQRISLELKKLLSIERSKTIQNYDVEIYLEETPPASIKFFTNYTLIVKMMDFYNNESYYNKISKPININEHDDKTFKDFKDLTTHSDLRVLIRYNNTNVAKLVIFPTHLKIEIERKKIIISMNNLFVNNILKYYYSLQALYVFRFGDPFPFDETLIDNNHLQNKINCYNILRYDLLPDSDVFVYFNDSLNRDDLEYSFYRFLSTYVDDVSIWIDKNITRIKQLSTYNFNN</sequence>
<evidence type="ECO:0000256" key="7">
    <source>
        <dbReference type="ARBA" id="ARBA00023163"/>
    </source>
</evidence>
<evidence type="ECO:0000256" key="1">
    <source>
        <dbReference type="ARBA" id="ARBA00004328"/>
    </source>
</evidence>
<proteinExistence type="inferred from homology"/>
<evidence type="ECO:0000256" key="2">
    <source>
        <dbReference type="ARBA" id="ARBA00007680"/>
    </source>
</evidence>
<comment type="similarity">
    <text evidence="2">Belongs to the poxviridae protein RAP94 family.</text>
</comment>
<evidence type="ECO:0000313" key="11">
    <source>
        <dbReference type="Proteomes" id="UP000121784"/>
    </source>
</evidence>
<dbReference type="GO" id="GO:0006353">
    <property type="term" value="P:DNA-templated transcription termination"/>
    <property type="evidence" value="ECO:0007669"/>
    <property type="project" value="UniProtKB-KW"/>
</dbReference>
<comment type="subcellular location">
    <subcellularLocation>
        <location evidence="1">Virion</location>
    </subcellularLocation>
</comment>
<accession>A0A097IVV2</accession>
<dbReference type="InterPro" id="IPR004974">
    <property type="entry name" value="Pox_Rap94"/>
</dbReference>
<evidence type="ECO:0000256" key="6">
    <source>
        <dbReference type="ARBA" id="ARBA00023015"/>
    </source>
</evidence>
<dbReference type="Pfam" id="PF03294">
    <property type="entry name" value="Pox_Rap94"/>
    <property type="match status" value="1"/>
</dbReference>